<dbReference type="AlphaFoldDB" id="A0A3M5WP96"/>
<feature type="region of interest" description="Disordered" evidence="1">
    <location>
        <begin position="223"/>
        <end position="245"/>
    </location>
</feature>
<evidence type="ECO:0000313" key="3">
    <source>
        <dbReference type="Proteomes" id="UP000274315"/>
    </source>
</evidence>
<reference evidence="2 3" key="1">
    <citation type="submission" date="2018-08" db="EMBL/GenBank/DDBJ databases">
        <title>Recombination of ecologically and evolutionarily significant loci maintains genetic cohesion in the Pseudomonas syringae species complex.</title>
        <authorList>
            <person name="Dillon M."/>
            <person name="Thakur S."/>
            <person name="Almeida R.N.D."/>
            <person name="Weir B.S."/>
            <person name="Guttman D.S."/>
        </authorList>
    </citation>
    <scope>NUCLEOTIDE SEQUENCE [LARGE SCALE GENOMIC DNA]</scope>
    <source>
        <strain evidence="2 3">ICMP 11935</strain>
    </source>
</reference>
<evidence type="ECO:0000313" key="2">
    <source>
        <dbReference type="EMBL" id="RMU71848.1"/>
    </source>
</evidence>
<dbReference type="Proteomes" id="UP000274315">
    <property type="component" value="Unassembled WGS sequence"/>
</dbReference>
<gene>
    <name evidence="2" type="ORF">ALP24_102456</name>
</gene>
<organism evidence="2 3">
    <name type="scientific">Pseudomonas syringae pv. aptata</name>
    <dbReference type="NCBI Taxonomy" id="83167"/>
    <lineage>
        <taxon>Bacteria</taxon>
        <taxon>Pseudomonadati</taxon>
        <taxon>Pseudomonadota</taxon>
        <taxon>Gammaproteobacteria</taxon>
        <taxon>Pseudomonadales</taxon>
        <taxon>Pseudomonadaceae</taxon>
        <taxon>Pseudomonas</taxon>
        <taxon>Pseudomonas syringae</taxon>
    </lineage>
</organism>
<dbReference type="EMBL" id="RBUF01000459">
    <property type="protein sequence ID" value="RMU71848.1"/>
    <property type="molecule type" value="Genomic_DNA"/>
</dbReference>
<sequence>MSVHLGRRRQPQTRRQLALDLVQQLARSAEVADVGHAGADEHFVDLLALYRRQQARIVRIVRRAEHRLLDVGQIDFDDFGVLGVLVGFQQLRVGNPGFHRLSTTLQGARITVTLFDHPAQQGDVRVQVFDDWLFGQLDGATGSRTFGRGVGQLESLFDAQVVEAFDLQNTTGECVLLAFLLYGQQASLNRVVRNGVNQVAQGDARLHLALEANQDRFRHVQRHDARCSSERHQAGTGREGDTDREAGVRVATGTDGVGQQHAVQPAVDDAVARTQGNAAAGHDEVRQRVVRLYVDRLRIGRGVAERLHDQVGREAQARQVFQFVASHRASGVLGTDGGHLRFAIGARTNARYAACLADHLLRQGVAFGAFGWLVRCLEQVELRQAQFGASLAGQATADDQWNTAASADFVEQHRGLHFEGGDDFVAVVLADLASVGIDVDHVTHVDVRDIEFDRQSACIFHGVVEDRGNFAAEAETAGTLVRDVRDVVAEEPEYRVGCRFTRRTGTDHVTDVGNREALTAHFFDLLHRADGALYVRDDAFTGHFQHGQRVQRDVRARPGIRGRGQVVGVGFAGDLEDAQTDLVGQRRALLEPLAVSPGLQNSLGVGIAALGFFGHIVEGVEHQQGVLELFGSDRREGDVVEQFNQGDDVVATLHGAEQFGSAFSVDQGRSGFALGQGRQETGLDVGSFVNAWRNAIGDQIDKESFFASRRILQQLDQACSLFGVKRLGHDALGGTLFDMFTVGFKHSINPHQWSQMGVRDAHPEIARTHARLIEPCWQGVGDS</sequence>
<comment type="caution">
    <text evidence="2">The sequence shown here is derived from an EMBL/GenBank/DDBJ whole genome shotgun (WGS) entry which is preliminary data.</text>
</comment>
<accession>A0A3M5WP96</accession>
<name>A0A3M5WP96_PSEAP</name>
<protein>
    <submittedName>
        <fullName evidence="2">Multidrug resistance protein AcrA/AcrE family</fullName>
    </submittedName>
</protein>
<evidence type="ECO:0000256" key="1">
    <source>
        <dbReference type="SAM" id="MobiDB-lite"/>
    </source>
</evidence>
<proteinExistence type="predicted"/>